<feature type="region of interest" description="Disordered" evidence="1">
    <location>
        <begin position="806"/>
        <end position="848"/>
    </location>
</feature>
<evidence type="ECO:0000313" key="3">
    <source>
        <dbReference type="Proteomes" id="UP000694888"/>
    </source>
</evidence>
<protein>
    <submittedName>
        <fullName evidence="4">Uncharacterized protein LOC101851905</fullName>
    </submittedName>
</protein>
<gene>
    <name evidence="4" type="primary">LOC101851905</name>
</gene>
<keyword evidence="2" id="KW-0812">Transmembrane</keyword>
<keyword evidence="3" id="KW-1185">Reference proteome</keyword>
<dbReference type="Proteomes" id="UP000694888">
    <property type="component" value="Unplaced"/>
</dbReference>
<dbReference type="RefSeq" id="XP_005089587.2">
    <property type="nucleotide sequence ID" value="XM_005089530.3"/>
</dbReference>
<proteinExistence type="predicted"/>
<keyword evidence="2" id="KW-0472">Membrane</keyword>
<feature type="compositionally biased region" description="Gly residues" evidence="1">
    <location>
        <begin position="762"/>
        <end position="772"/>
    </location>
</feature>
<feature type="compositionally biased region" description="Polar residues" evidence="1">
    <location>
        <begin position="807"/>
        <end position="819"/>
    </location>
</feature>
<dbReference type="SUPFAM" id="SSF49265">
    <property type="entry name" value="Fibronectin type III"/>
    <property type="match status" value="1"/>
</dbReference>
<feature type="compositionally biased region" description="Low complexity" evidence="1">
    <location>
        <begin position="863"/>
        <end position="873"/>
    </location>
</feature>
<keyword evidence="2" id="KW-1133">Transmembrane helix</keyword>
<reference evidence="4" key="1">
    <citation type="submission" date="2025-08" db="UniProtKB">
        <authorList>
            <consortium name="RefSeq"/>
        </authorList>
    </citation>
    <scope>IDENTIFICATION</scope>
</reference>
<evidence type="ECO:0000313" key="4">
    <source>
        <dbReference type="RefSeq" id="XP_005089587.2"/>
    </source>
</evidence>
<sequence>MTTTRTMMTTIMNNLTAGMLDDDEDNGGDCSFQAKFTKQNASVADSGNYECVSATSGILINGDVYVFAPPKMPELHSLTCTSAGVVTFVFNTTEPDHKIRFGYKYEVFLKRRRSSSLVCNDSQVIRQDELCSCTFVQKSPSDGYTLLINVSRPMNSVEKEIPDVNLIKRILPEAVGEVIVSNVSSSGAVAHLYLTNNLTRLYQLMYEEGFPLVFELVLTSLSGNSEEFAVNVIAEYIGDNPFDYDLYRLEVRLDHLKAFTDYNLSVISYGGGGRGESRRTIFRSSQTAPTRPPDHFYFSADSLEVTLIWQPLPHEAVGGDSLRYIVHVFNESDHLLVNESTDKTYLVLPGVPRVRLYARIWSTNIVGLCPNFTALVLPLDSDESVEVQVEFSMESRRAAVFASVQGKSVEKIALHWCQDHKNTSSYTSVVCTEFPYTHIIEQSGPLLQYNLSLAEESRETSSVESIEVEVVYWNWNSYDDKSQKERIGLTVNGTLRIKIRELKLVSGSQSEFTPQAPSGLAGGYDSLSVPASVAGDREAYPIVAMSIFSADQWLGMVPTRCYFDKGIDDVTLRISVPTEEKVPYLYISQDCHPDQPRQCLVSRFLVFKSPDERCDHGLKQLYSLENSPLTTTKVRLEETGMFLCVQAICGALPGYREWWSTLAPQFVPNAFSDTGGDSTIFSSLAPVLAVVALVVIIICVIIVIKRRRAFSKVTGEDLFKGARRRVNVSSLESPPPDPPKGPPPLPKKEPDDSLVICDDSGQGTGDTSGLGIGESNAQLSGPDLESKSSTGDVIVFCHQYADASCEKWSSPTSTNNGQDVSPIDSKESLRSVKDFSGEEKEEKGDFDDQCIALENLKLKFDSSDNSSCSSRNDPGSSSPTEDQDSSLFSDSSEKLLIPASNKTLPSREMSV</sequence>
<accession>A0ABM0JB39</accession>
<dbReference type="InterPro" id="IPR036116">
    <property type="entry name" value="FN3_sf"/>
</dbReference>
<organism evidence="3 4">
    <name type="scientific">Aplysia californica</name>
    <name type="common">California sea hare</name>
    <dbReference type="NCBI Taxonomy" id="6500"/>
    <lineage>
        <taxon>Eukaryota</taxon>
        <taxon>Metazoa</taxon>
        <taxon>Spiralia</taxon>
        <taxon>Lophotrochozoa</taxon>
        <taxon>Mollusca</taxon>
        <taxon>Gastropoda</taxon>
        <taxon>Heterobranchia</taxon>
        <taxon>Euthyneura</taxon>
        <taxon>Tectipleura</taxon>
        <taxon>Aplysiida</taxon>
        <taxon>Aplysioidea</taxon>
        <taxon>Aplysiidae</taxon>
        <taxon>Aplysia</taxon>
    </lineage>
</organism>
<feature type="transmembrane region" description="Helical" evidence="2">
    <location>
        <begin position="684"/>
        <end position="704"/>
    </location>
</feature>
<feature type="compositionally biased region" description="Polar residues" evidence="1">
    <location>
        <begin position="874"/>
        <end position="890"/>
    </location>
</feature>
<feature type="region of interest" description="Disordered" evidence="1">
    <location>
        <begin position="727"/>
        <end position="785"/>
    </location>
</feature>
<feature type="compositionally biased region" description="Basic and acidic residues" evidence="1">
    <location>
        <begin position="824"/>
        <end position="843"/>
    </location>
</feature>
<name>A0ABM0JB39_APLCA</name>
<dbReference type="GeneID" id="101851905"/>
<evidence type="ECO:0000256" key="1">
    <source>
        <dbReference type="SAM" id="MobiDB-lite"/>
    </source>
</evidence>
<evidence type="ECO:0000256" key="2">
    <source>
        <dbReference type="SAM" id="Phobius"/>
    </source>
</evidence>
<feature type="compositionally biased region" description="Pro residues" evidence="1">
    <location>
        <begin position="733"/>
        <end position="745"/>
    </location>
</feature>
<feature type="region of interest" description="Disordered" evidence="1">
    <location>
        <begin position="861"/>
        <end position="911"/>
    </location>
</feature>